<evidence type="ECO:0000256" key="12">
    <source>
        <dbReference type="PROSITE-ProRule" id="PRU00282"/>
    </source>
</evidence>
<dbReference type="Pfam" id="PF00378">
    <property type="entry name" value="ECH_1"/>
    <property type="match status" value="1"/>
</dbReference>
<comment type="pathway">
    <text evidence="3">Lipid metabolism; fatty acid beta-oxidation.</text>
</comment>
<evidence type="ECO:0000256" key="7">
    <source>
        <dbReference type="ARBA" id="ARBA00022990"/>
    </source>
</evidence>
<dbReference type="Pfam" id="PF00153">
    <property type="entry name" value="Mito_carr"/>
    <property type="match status" value="2"/>
</dbReference>
<dbReference type="FunFam" id="1.10.12.10:FF:000004">
    <property type="entry name" value="Delta3,5-delta2,4-dienoyl-CoA isomerase"/>
    <property type="match status" value="1"/>
</dbReference>
<organism evidence="15 16">
    <name type="scientific">Hyaloperonospora arabidopsidis (strain Emoy2)</name>
    <name type="common">Downy mildew agent</name>
    <name type="synonym">Peronospora arabidopsidis</name>
    <dbReference type="NCBI Taxonomy" id="559515"/>
    <lineage>
        <taxon>Eukaryota</taxon>
        <taxon>Sar</taxon>
        <taxon>Stramenopiles</taxon>
        <taxon>Oomycota</taxon>
        <taxon>Peronosporomycetes</taxon>
        <taxon>Peronosporales</taxon>
        <taxon>Peronosporaceae</taxon>
        <taxon>Hyaloperonospora</taxon>
    </lineage>
</organism>
<dbReference type="PROSITE" id="PS50920">
    <property type="entry name" value="SOLCAR"/>
    <property type="match status" value="1"/>
</dbReference>
<keyword evidence="13" id="KW-0813">Transport</keyword>
<feature type="repeat" description="Solcar" evidence="12">
    <location>
        <begin position="34"/>
        <end position="122"/>
    </location>
</feature>
<dbReference type="InterPro" id="IPR018108">
    <property type="entry name" value="MCP_transmembrane"/>
</dbReference>
<dbReference type="PANTHER" id="PTHR43149">
    <property type="entry name" value="ENOYL-COA HYDRATASE"/>
    <property type="match status" value="1"/>
</dbReference>
<dbReference type="eggNOG" id="KOG1681">
    <property type="taxonomic scope" value="Eukaryota"/>
</dbReference>
<evidence type="ECO:0000256" key="5">
    <source>
        <dbReference type="ARBA" id="ARBA00022692"/>
    </source>
</evidence>
<keyword evidence="16" id="KW-1185">Reference proteome</keyword>
<dbReference type="Gene3D" id="3.90.226.10">
    <property type="entry name" value="2-enoyl-CoA Hydratase, Chain A, domain 1"/>
    <property type="match status" value="1"/>
</dbReference>
<dbReference type="EnsemblProtists" id="HpaT807024">
    <property type="protein sequence ID" value="HpaP807024"/>
    <property type="gene ID" value="HpaG807024"/>
</dbReference>
<dbReference type="STRING" id="559515.M4BKU1"/>
<dbReference type="InterPro" id="IPR045002">
    <property type="entry name" value="Ech1-like"/>
</dbReference>
<comment type="similarity">
    <text evidence="4 14">Belongs to the enoyl-CoA hydratase/isomerase family.</text>
</comment>
<keyword evidence="11" id="KW-0413">Isomerase</keyword>
<dbReference type="GO" id="GO:0016020">
    <property type="term" value="C:membrane"/>
    <property type="evidence" value="ECO:0007669"/>
    <property type="project" value="UniProtKB-SubCell"/>
</dbReference>
<dbReference type="GO" id="GO:0051750">
    <property type="term" value="F:delta(3,5)-delta(2,4)-dienoyl-CoA isomerase activity"/>
    <property type="evidence" value="ECO:0007669"/>
    <property type="project" value="TreeGrafter"/>
</dbReference>
<dbReference type="FunFam" id="3.90.226.10:FF:000024">
    <property type="entry name" value="Delta3,5-delta2,4-dienoyl-CoA isomerase"/>
    <property type="match status" value="1"/>
</dbReference>
<dbReference type="InterPro" id="IPR001753">
    <property type="entry name" value="Enoyl-CoA_hydra/iso"/>
</dbReference>
<sequence>MTSPVVGSAATNAVMFAVYEQTLKMIENDVLQTPTLTSVFLAGAVGGFWQTIPLAPAELIKCRLQVQDGRTSTQYRGPMDCIRHVLKVKGTRGLFLGFTCTQWREVPSFAVYFWLYEYTKRKMIDGGINPTPSMLTAGGVAGVASWVVSYPFDVIKSAIQTLPVNHKPGEHKIAYVMFSLRPARMRPSAAFYRSFALQSNYDHLKAWMTGAPQPLNVAFTKFETLSLEFLHDSNVLHLKLNRPKAVNAMNMHMWVELARAFEMVERDPSVKAVVVSGEGRGFTSGMDLDVFAQMQKIVSEESCEGRKRERLMRVIDQFQRVISAPETCRVPVIAAVHGPCIGAGVDFITACDLCYADESARFAVKEVDLAIIADIGTLQRLPKLVGECHAKELAYTGRNVSGLEAEKLGLVLKALPDHDALMGHVEDVAKVIAKKSPLTIRGIKQTIHYQRDHSTADSLLQIRYHNASVLYSDDLTQAVGAMMKGTESTFRED</sequence>
<proteinExistence type="inferred from homology"/>
<dbReference type="SUPFAM" id="SSF103506">
    <property type="entry name" value="Mitochondrial carrier"/>
    <property type="match status" value="1"/>
</dbReference>
<keyword evidence="5 12" id="KW-0812">Transmembrane</keyword>
<dbReference type="InterPro" id="IPR029045">
    <property type="entry name" value="ClpP/crotonase-like_dom_sf"/>
</dbReference>
<evidence type="ECO:0000256" key="9">
    <source>
        <dbReference type="ARBA" id="ARBA00023136"/>
    </source>
</evidence>
<keyword evidence="10" id="KW-0576">Peroxisome</keyword>
<dbReference type="PANTHER" id="PTHR43149:SF1">
    <property type="entry name" value="DELTA(3,5)-DELTA(2,4)-DIENOYL-COA ISOMERASE, MITOCHONDRIAL"/>
    <property type="match status" value="1"/>
</dbReference>
<comment type="subcellular location">
    <subcellularLocation>
        <location evidence="1">Membrane</location>
        <topology evidence="1">Multi-pass membrane protein</topology>
    </subcellularLocation>
    <subcellularLocation>
        <location evidence="2">Peroxisome</location>
    </subcellularLocation>
</comment>
<evidence type="ECO:0000256" key="2">
    <source>
        <dbReference type="ARBA" id="ARBA00004275"/>
    </source>
</evidence>
<dbReference type="Gene3D" id="1.10.12.10">
    <property type="entry name" value="Lyase 2-enoyl-coa Hydratase, Chain A, domain 2"/>
    <property type="match status" value="1"/>
</dbReference>
<evidence type="ECO:0000256" key="8">
    <source>
        <dbReference type="ARBA" id="ARBA00023098"/>
    </source>
</evidence>
<keyword evidence="6" id="KW-0276">Fatty acid metabolism</keyword>
<dbReference type="AlphaFoldDB" id="M4BKU1"/>
<keyword evidence="7" id="KW-0007">Acetylation</keyword>
<evidence type="ECO:0000313" key="16">
    <source>
        <dbReference type="Proteomes" id="UP000011713"/>
    </source>
</evidence>
<evidence type="ECO:0000256" key="6">
    <source>
        <dbReference type="ARBA" id="ARBA00022832"/>
    </source>
</evidence>
<dbReference type="EMBL" id="JH598362">
    <property type="status" value="NOT_ANNOTATED_CDS"/>
    <property type="molecule type" value="Genomic_DNA"/>
</dbReference>
<dbReference type="SUPFAM" id="SSF52096">
    <property type="entry name" value="ClpP/crotonase"/>
    <property type="match status" value="1"/>
</dbReference>
<dbReference type="InterPro" id="IPR014748">
    <property type="entry name" value="Enoyl-CoA_hydra_C"/>
</dbReference>
<evidence type="ECO:0000256" key="3">
    <source>
        <dbReference type="ARBA" id="ARBA00005005"/>
    </source>
</evidence>
<evidence type="ECO:0000256" key="14">
    <source>
        <dbReference type="RuleBase" id="RU003707"/>
    </source>
</evidence>
<dbReference type="InterPro" id="IPR023395">
    <property type="entry name" value="MCP_dom_sf"/>
</dbReference>
<dbReference type="Gene3D" id="1.50.40.10">
    <property type="entry name" value="Mitochondrial carrier domain"/>
    <property type="match status" value="1"/>
</dbReference>
<accession>M4BKU1</accession>
<evidence type="ECO:0000256" key="4">
    <source>
        <dbReference type="ARBA" id="ARBA00005254"/>
    </source>
</evidence>
<keyword evidence="9 12" id="KW-0472">Membrane</keyword>
<dbReference type="eggNOG" id="KOG0762">
    <property type="taxonomic scope" value="Eukaryota"/>
</dbReference>
<dbReference type="Proteomes" id="UP000011713">
    <property type="component" value="Unassembled WGS sequence"/>
</dbReference>
<name>M4BKU1_HYAAE</name>
<dbReference type="HOGENOM" id="CLU_553731_0_0_1"/>
<dbReference type="GO" id="GO:0006635">
    <property type="term" value="P:fatty acid beta-oxidation"/>
    <property type="evidence" value="ECO:0007669"/>
    <property type="project" value="UniProtKB-UniPathway"/>
</dbReference>
<dbReference type="CDD" id="cd06558">
    <property type="entry name" value="crotonase-like"/>
    <property type="match status" value="1"/>
</dbReference>
<evidence type="ECO:0000256" key="1">
    <source>
        <dbReference type="ARBA" id="ARBA00004141"/>
    </source>
</evidence>
<reference evidence="15" key="2">
    <citation type="submission" date="2015-06" db="UniProtKB">
        <authorList>
            <consortium name="EnsemblProtists"/>
        </authorList>
    </citation>
    <scope>IDENTIFICATION</scope>
    <source>
        <strain evidence="15">Emoy2</strain>
    </source>
</reference>
<dbReference type="InParanoid" id="M4BKU1"/>
<dbReference type="GO" id="GO:0005777">
    <property type="term" value="C:peroxisome"/>
    <property type="evidence" value="ECO:0007669"/>
    <property type="project" value="UniProtKB-SubCell"/>
</dbReference>
<reference evidence="16" key="1">
    <citation type="journal article" date="2010" name="Science">
        <title>Signatures of adaptation to obligate biotrophy in the Hyaloperonospora arabidopsidis genome.</title>
        <authorList>
            <person name="Baxter L."/>
            <person name="Tripathy S."/>
            <person name="Ishaque N."/>
            <person name="Boot N."/>
            <person name="Cabral A."/>
            <person name="Kemen E."/>
            <person name="Thines M."/>
            <person name="Ah-Fong A."/>
            <person name="Anderson R."/>
            <person name="Badejoko W."/>
            <person name="Bittner-Eddy P."/>
            <person name="Boore J.L."/>
            <person name="Chibucos M.C."/>
            <person name="Coates M."/>
            <person name="Dehal P."/>
            <person name="Delehaunty K."/>
            <person name="Dong S."/>
            <person name="Downton P."/>
            <person name="Dumas B."/>
            <person name="Fabro G."/>
            <person name="Fronick C."/>
            <person name="Fuerstenberg S.I."/>
            <person name="Fulton L."/>
            <person name="Gaulin E."/>
            <person name="Govers F."/>
            <person name="Hughes L."/>
            <person name="Humphray S."/>
            <person name="Jiang R.H."/>
            <person name="Judelson H."/>
            <person name="Kamoun S."/>
            <person name="Kyung K."/>
            <person name="Meijer H."/>
            <person name="Minx P."/>
            <person name="Morris P."/>
            <person name="Nelson J."/>
            <person name="Phuntumart V."/>
            <person name="Qutob D."/>
            <person name="Rehmany A."/>
            <person name="Rougon-Cardoso A."/>
            <person name="Ryden P."/>
            <person name="Torto-Alalibo T."/>
            <person name="Studholme D."/>
            <person name="Wang Y."/>
            <person name="Win J."/>
            <person name="Wood J."/>
            <person name="Clifton S.W."/>
            <person name="Rogers J."/>
            <person name="Van den Ackerveken G."/>
            <person name="Jones J.D."/>
            <person name="McDowell J.M."/>
            <person name="Beynon J."/>
            <person name="Tyler B.M."/>
        </authorList>
    </citation>
    <scope>NUCLEOTIDE SEQUENCE [LARGE SCALE GENOMIC DNA]</scope>
    <source>
        <strain evidence="16">Emoy2</strain>
    </source>
</reference>
<protein>
    <submittedName>
        <fullName evidence="15">Uncharacterized protein</fullName>
    </submittedName>
</protein>
<evidence type="ECO:0000313" key="15">
    <source>
        <dbReference type="EnsemblProtists" id="HpaP807024"/>
    </source>
</evidence>
<comment type="similarity">
    <text evidence="13">Belongs to the mitochondrial carrier (TC 2.A.29) family.</text>
</comment>
<keyword evidence="8" id="KW-0443">Lipid metabolism</keyword>
<evidence type="ECO:0000256" key="13">
    <source>
        <dbReference type="RuleBase" id="RU000488"/>
    </source>
</evidence>
<dbReference type="PROSITE" id="PS00166">
    <property type="entry name" value="ENOYL_COA_HYDRATASE"/>
    <property type="match status" value="1"/>
</dbReference>
<evidence type="ECO:0000256" key="11">
    <source>
        <dbReference type="ARBA" id="ARBA00023235"/>
    </source>
</evidence>
<evidence type="ECO:0000256" key="10">
    <source>
        <dbReference type="ARBA" id="ARBA00023140"/>
    </source>
</evidence>
<dbReference type="UniPathway" id="UPA00659"/>
<dbReference type="VEuPathDB" id="FungiDB:HpaG807024"/>
<dbReference type="InterPro" id="IPR018376">
    <property type="entry name" value="Enoyl-CoA_hyd/isom_CS"/>
</dbReference>